<accession>A0A0D0AX65</accession>
<organism evidence="3 4">
    <name type="scientific">Collybiopsis luxurians FD-317 M1</name>
    <dbReference type="NCBI Taxonomy" id="944289"/>
    <lineage>
        <taxon>Eukaryota</taxon>
        <taxon>Fungi</taxon>
        <taxon>Dikarya</taxon>
        <taxon>Basidiomycota</taxon>
        <taxon>Agaricomycotina</taxon>
        <taxon>Agaricomycetes</taxon>
        <taxon>Agaricomycetidae</taxon>
        <taxon>Agaricales</taxon>
        <taxon>Marasmiineae</taxon>
        <taxon>Omphalotaceae</taxon>
        <taxon>Collybiopsis</taxon>
        <taxon>Collybiopsis luxurians</taxon>
    </lineage>
</organism>
<dbReference type="InterPro" id="IPR027417">
    <property type="entry name" value="P-loop_NTPase"/>
</dbReference>
<reference evidence="3 4" key="1">
    <citation type="submission" date="2014-04" db="EMBL/GenBank/DDBJ databases">
        <title>Evolutionary Origins and Diversification of the Mycorrhizal Mutualists.</title>
        <authorList>
            <consortium name="DOE Joint Genome Institute"/>
            <consortium name="Mycorrhizal Genomics Consortium"/>
            <person name="Kohler A."/>
            <person name="Kuo A."/>
            <person name="Nagy L.G."/>
            <person name="Floudas D."/>
            <person name="Copeland A."/>
            <person name="Barry K.W."/>
            <person name="Cichocki N."/>
            <person name="Veneault-Fourrey C."/>
            <person name="LaButti K."/>
            <person name="Lindquist E.A."/>
            <person name="Lipzen A."/>
            <person name="Lundell T."/>
            <person name="Morin E."/>
            <person name="Murat C."/>
            <person name="Riley R."/>
            <person name="Ohm R."/>
            <person name="Sun H."/>
            <person name="Tunlid A."/>
            <person name="Henrissat B."/>
            <person name="Grigoriev I.V."/>
            <person name="Hibbett D.S."/>
            <person name="Martin F."/>
        </authorList>
    </citation>
    <scope>NUCLEOTIDE SEQUENCE [LARGE SCALE GENOMIC DNA]</scope>
    <source>
        <strain evidence="3 4">FD-317 M1</strain>
    </source>
</reference>
<name>A0A0D0AX65_9AGAR</name>
<dbReference type="AlphaFoldDB" id="A0A0D0AX65"/>
<proteinExistence type="predicted"/>
<sequence>MTEVKHLQYVDYAYSELYICHNCALLQRLENRRGQWKWKHVSECFPFFNTWWNVHCCFKRCKRRDYKWLNAPDCTTNFQAADDKRTEGTSQWILSHPDYIKWKQAPNSLWIQGKAGSGKTILSTAIIRDLEQKAPENVWYHYFDSYDNTGQKSTFRGFLLSLLLRVGANSTGIHPALKNLFDKCNRQGLTGSSPTIKDLAMVLIEAFEAFARGYIVLDAMDECCESLKVLKWLQNLPRQLGILFTSRYSPEKTRIEEYLQISLDSTSTKIQEDIEIYLNEEMEKFDFQEDLKMEVINILMEKAQGQ</sequence>
<dbReference type="HOGENOM" id="CLU_000288_34_5_1"/>
<gene>
    <name evidence="3" type="ORF">GYMLUDRAFT_878368</name>
</gene>
<dbReference type="SUPFAM" id="SSF52540">
    <property type="entry name" value="P-loop containing nucleoside triphosphate hydrolases"/>
    <property type="match status" value="1"/>
</dbReference>
<dbReference type="EMBL" id="KN834808">
    <property type="protein sequence ID" value="KIK55200.1"/>
    <property type="molecule type" value="Genomic_DNA"/>
</dbReference>
<evidence type="ECO:0000256" key="1">
    <source>
        <dbReference type="ARBA" id="ARBA00022737"/>
    </source>
</evidence>
<dbReference type="PANTHER" id="PTHR10039:SF16">
    <property type="entry name" value="GPI INOSITOL-DEACYLASE"/>
    <property type="match status" value="1"/>
</dbReference>
<feature type="domain" description="Nephrocystin 3-like N-terminal" evidence="2">
    <location>
        <begin position="88"/>
        <end position="247"/>
    </location>
</feature>
<dbReference type="Pfam" id="PF24883">
    <property type="entry name" value="NPHP3_N"/>
    <property type="match status" value="1"/>
</dbReference>
<evidence type="ECO:0000259" key="2">
    <source>
        <dbReference type="Pfam" id="PF24883"/>
    </source>
</evidence>
<dbReference type="OrthoDB" id="7464126at2759"/>
<evidence type="ECO:0000313" key="4">
    <source>
        <dbReference type="Proteomes" id="UP000053593"/>
    </source>
</evidence>
<dbReference type="Gene3D" id="3.40.50.300">
    <property type="entry name" value="P-loop containing nucleotide triphosphate hydrolases"/>
    <property type="match status" value="1"/>
</dbReference>
<keyword evidence="1" id="KW-0677">Repeat</keyword>
<protein>
    <recommendedName>
        <fullName evidence="2">Nephrocystin 3-like N-terminal domain-containing protein</fullName>
    </recommendedName>
</protein>
<evidence type="ECO:0000313" key="3">
    <source>
        <dbReference type="EMBL" id="KIK55200.1"/>
    </source>
</evidence>
<dbReference type="Proteomes" id="UP000053593">
    <property type="component" value="Unassembled WGS sequence"/>
</dbReference>
<keyword evidence="4" id="KW-1185">Reference proteome</keyword>
<dbReference type="InterPro" id="IPR056884">
    <property type="entry name" value="NPHP3-like_N"/>
</dbReference>
<dbReference type="PANTHER" id="PTHR10039">
    <property type="entry name" value="AMELOGENIN"/>
    <property type="match status" value="1"/>
</dbReference>